<dbReference type="AlphaFoldDB" id="A0A1H6Q3W4"/>
<dbReference type="InterPro" id="IPR011990">
    <property type="entry name" value="TPR-like_helical_dom_sf"/>
</dbReference>
<evidence type="ECO:0000256" key="3">
    <source>
        <dbReference type="ARBA" id="ARBA00022729"/>
    </source>
</evidence>
<keyword evidence="5" id="KW-0998">Cell outer membrane</keyword>
<evidence type="ECO:0000256" key="5">
    <source>
        <dbReference type="ARBA" id="ARBA00023237"/>
    </source>
</evidence>
<proteinExistence type="inferred from homology"/>
<dbReference type="GO" id="GO:0009279">
    <property type="term" value="C:cell outer membrane"/>
    <property type="evidence" value="ECO:0007669"/>
    <property type="project" value="UniProtKB-SubCell"/>
</dbReference>
<keyword evidence="4" id="KW-0472">Membrane</keyword>
<dbReference type="Pfam" id="PF14322">
    <property type="entry name" value="SusD-like_3"/>
    <property type="match status" value="1"/>
</dbReference>
<evidence type="ECO:0000259" key="6">
    <source>
        <dbReference type="Pfam" id="PF07980"/>
    </source>
</evidence>
<accession>A0A1H6Q3W4</accession>
<keyword evidence="9" id="KW-1185">Reference proteome</keyword>
<name>A0A1H6Q3W4_9BACT</name>
<dbReference type="Proteomes" id="UP000199532">
    <property type="component" value="Unassembled WGS sequence"/>
</dbReference>
<evidence type="ECO:0000259" key="7">
    <source>
        <dbReference type="Pfam" id="PF14322"/>
    </source>
</evidence>
<dbReference type="OrthoDB" id="993981at2"/>
<dbReference type="Pfam" id="PF07980">
    <property type="entry name" value="SusD_RagB"/>
    <property type="match status" value="1"/>
</dbReference>
<dbReference type="Gene3D" id="1.25.40.390">
    <property type="match status" value="1"/>
</dbReference>
<organism evidence="8 9">
    <name type="scientific">Dyadobacter koreensis</name>
    <dbReference type="NCBI Taxonomy" id="408657"/>
    <lineage>
        <taxon>Bacteria</taxon>
        <taxon>Pseudomonadati</taxon>
        <taxon>Bacteroidota</taxon>
        <taxon>Cytophagia</taxon>
        <taxon>Cytophagales</taxon>
        <taxon>Spirosomataceae</taxon>
        <taxon>Dyadobacter</taxon>
    </lineage>
</organism>
<evidence type="ECO:0000256" key="1">
    <source>
        <dbReference type="ARBA" id="ARBA00004442"/>
    </source>
</evidence>
<dbReference type="InterPro" id="IPR033985">
    <property type="entry name" value="SusD-like_N"/>
</dbReference>
<reference evidence="8 9" key="1">
    <citation type="submission" date="2016-10" db="EMBL/GenBank/DDBJ databases">
        <authorList>
            <person name="de Groot N.N."/>
        </authorList>
    </citation>
    <scope>NUCLEOTIDE SEQUENCE [LARGE SCALE GENOMIC DNA]</scope>
    <source>
        <strain evidence="8 9">DSM 19938</strain>
    </source>
</reference>
<comment type="similarity">
    <text evidence="2">Belongs to the SusD family.</text>
</comment>
<dbReference type="RefSeq" id="WP_090331087.1">
    <property type="nucleotide sequence ID" value="NZ_FNXY01000001.1"/>
</dbReference>
<feature type="domain" description="SusD-like N-terminal" evidence="7">
    <location>
        <begin position="69"/>
        <end position="226"/>
    </location>
</feature>
<dbReference type="EMBL" id="FNXY01000001">
    <property type="protein sequence ID" value="SEI38539.1"/>
    <property type="molecule type" value="Genomic_DNA"/>
</dbReference>
<dbReference type="PROSITE" id="PS51257">
    <property type="entry name" value="PROKAR_LIPOPROTEIN"/>
    <property type="match status" value="1"/>
</dbReference>
<sequence>MKFKHIYLIPFITGVLASCSEDFTNLNPVSQRNVNGFYLTADDMNTAINAAYKVLQNTGAYNQSYWIMQEMRSDNTDQGPDGTGLGADLTVIDNFSEIATSEIVTAAYTDSYLGIARSNIVLDRIEPITMDATLKDRIKSEALFLRSLFYYNLAVSFGNIPMPLNEPASVSQGGALAQLPASEIYKQIAADLIKAEAGLPVKYTTSADIGRATKGAAAALLAKIYLTMGDRPAAIPVLRRIISSYGYSLLPNYANLWGITNKNNAESIFEVQYKGGGTGTGNTFTNAFSPLLRQTTGAYKNRPTVNMMKAYEPGDDRFLKSMDSSYVNAQGVLISSSKNDMRFIIKYGKENAFNENDASNNFVVLRYADVLLMLAEALGESEEAYGYINQVRARAKLSPINAATAGTFADKLLQERRVELAFENHRWADLLRFGKAAEILKAQGKTARLLYLIPQRELDINSSFKQN</sequence>
<dbReference type="InterPro" id="IPR012944">
    <property type="entry name" value="SusD_RagB_dom"/>
</dbReference>
<evidence type="ECO:0000256" key="4">
    <source>
        <dbReference type="ARBA" id="ARBA00023136"/>
    </source>
</evidence>
<protein>
    <submittedName>
        <fullName evidence="8">Starch-binding associating with outer membrane</fullName>
    </submittedName>
</protein>
<feature type="domain" description="RagB/SusD" evidence="6">
    <location>
        <begin position="354"/>
        <end position="442"/>
    </location>
</feature>
<dbReference type="STRING" id="408657.SAMN04487995_0261"/>
<evidence type="ECO:0000256" key="2">
    <source>
        <dbReference type="ARBA" id="ARBA00006275"/>
    </source>
</evidence>
<evidence type="ECO:0000313" key="9">
    <source>
        <dbReference type="Proteomes" id="UP000199532"/>
    </source>
</evidence>
<dbReference type="SUPFAM" id="SSF48452">
    <property type="entry name" value="TPR-like"/>
    <property type="match status" value="1"/>
</dbReference>
<comment type="subcellular location">
    <subcellularLocation>
        <location evidence="1">Cell outer membrane</location>
    </subcellularLocation>
</comment>
<evidence type="ECO:0000313" key="8">
    <source>
        <dbReference type="EMBL" id="SEI38539.1"/>
    </source>
</evidence>
<keyword evidence="3" id="KW-0732">Signal</keyword>
<gene>
    <name evidence="8" type="ORF">SAMN04487995_0261</name>
</gene>